<reference evidence="2" key="2">
    <citation type="submission" date="2020-09" db="EMBL/GenBank/DDBJ databases">
        <authorList>
            <person name="Sun Q."/>
            <person name="Sedlacek I."/>
        </authorList>
    </citation>
    <scope>NUCLEOTIDE SEQUENCE</scope>
    <source>
        <strain evidence="2">CCM 7684</strain>
    </source>
</reference>
<dbReference type="Pfam" id="PF03061">
    <property type="entry name" value="4HBT"/>
    <property type="match status" value="1"/>
</dbReference>
<reference evidence="2" key="1">
    <citation type="journal article" date="2014" name="Int. J. Syst. Evol. Microbiol.">
        <title>Complete genome sequence of Corynebacterium casei LMG S-19264T (=DSM 44701T), isolated from a smear-ripened cheese.</title>
        <authorList>
            <consortium name="US DOE Joint Genome Institute (JGI-PGF)"/>
            <person name="Walter F."/>
            <person name="Albersmeier A."/>
            <person name="Kalinowski J."/>
            <person name="Ruckert C."/>
        </authorList>
    </citation>
    <scope>NUCLEOTIDE SEQUENCE</scope>
    <source>
        <strain evidence="2">CCM 7684</strain>
    </source>
</reference>
<dbReference type="Gene3D" id="3.10.129.10">
    <property type="entry name" value="Hotdog Thioesterase"/>
    <property type="match status" value="1"/>
</dbReference>
<accession>A0A8J2YJ54</accession>
<dbReference type="SUPFAM" id="SSF54637">
    <property type="entry name" value="Thioesterase/thiol ester dehydrase-isomerase"/>
    <property type="match status" value="1"/>
</dbReference>
<comment type="caution">
    <text evidence="2">The sequence shown here is derived from an EMBL/GenBank/DDBJ whole genome shotgun (WGS) entry which is preliminary data.</text>
</comment>
<proteinExistence type="predicted"/>
<dbReference type="GO" id="GO:0016790">
    <property type="term" value="F:thiolester hydrolase activity"/>
    <property type="evidence" value="ECO:0007669"/>
    <property type="project" value="UniProtKB-ARBA"/>
</dbReference>
<evidence type="ECO:0000259" key="1">
    <source>
        <dbReference type="Pfam" id="PF03061"/>
    </source>
</evidence>
<dbReference type="CDD" id="cd03443">
    <property type="entry name" value="PaaI_thioesterase"/>
    <property type="match status" value="1"/>
</dbReference>
<dbReference type="PANTHER" id="PTHR43240:SF20">
    <property type="entry name" value="MEDIUM_LONG-CHAIN ACYL-COA THIOESTERASE YIGI"/>
    <property type="match status" value="1"/>
</dbReference>
<organism evidence="2 3">
    <name type="scientific">Agaricicola taiwanensis</name>
    <dbReference type="NCBI Taxonomy" id="591372"/>
    <lineage>
        <taxon>Bacteria</taxon>
        <taxon>Pseudomonadati</taxon>
        <taxon>Pseudomonadota</taxon>
        <taxon>Alphaproteobacteria</taxon>
        <taxon>Rhodobacterales</taxon>
        <taxon>Paracoccaceae</taxon>
        <taxon>Agaricicola</taxon>
    </lineage>
</organism>
<dbReference type="PANTHER" id="PTHR43240">
    <property type="entry name" value="1,4-DIHYDROXY-2-NAPHTHOYL-COA THIOESTERASE 1"/>
    <property type="match status" value="1"/>
</dbReference>
<protein>
    <submittedName>
        <fullName evidence="2">Thioesterase</fullName>
    </submittedName>
</protein>
<evidence type="ECO:0000313" key="2">
    <source>
        <dbReference type="EMBL" id="GGE46142.1"/>
    </source>
</evidence>
<dbReference type="Proteomes" id="UP000602745">
    <property type="component" value="Unassembled WGS sequence"/>
</dbReference>
<gene>
    <name evidence="2" type="ORF">GCM10007276_24170</name>
</gene>
<dbReference type="InterPro" id="IPR029069">
    <property type="entry name" value="HotDog_dom_sf"/>
</dbReference>
<dbReference type="RefSeq" id="WP_229729388.1">
    <property type="nucleotide sequence ID" value="NZ_BMCP01000002.1"/>
</dbReference>
<dbReference type="AlphaFoldDB" id="A0A8J2YJ54"/>
<keyword evidence="3" id="KW-1185">Reference proteome</keyword>
<evidence type="ECO:0000313" key="3">
    <source>
        <dbReference type="Proteomes" id="UP000602745"/>
    </source>
</evidence>
<sequence>MSRAIEKDDGLSGVEGATIDPAASGWEMVADDGFIALVGPVWQKRDENELIRYAFLAEAKHKNLRGVVQGGMIMTFADRAMGMTARQQNQNRPQATVQLDVHFVDAVRIGDFVEAHAQLVRKTRSLLFMRADLMVGSRVVATANGVWKTLERAEKPAGE</sequence>
<dbReference type="EMBL" id="BMCP01000002">
    <property type="protein sequence ID" value="GGE46142.1"/>
    <property type="molecule type" value="Genomic_DNA"/>
</dbReference>
<name>A0A8J2YJ54_9RHOB</name>
<dbReference type="InterPro" id="IPR006683">
    <property type="entry name" value="Thioestr_dom"/>
</dbReference>
<feature type="domain" description="Thioesterase" evidence="1">
    <location>
        <begin position="66"/>
        <end position="137"/>
    </location>
</feature>